<name>A0ABN8Y4D2_RANTA</name>
<gene>
    <name evidence="2" type="ORF">MRATA1EN1_LOCUS5414</name>
</gene>
<feature type="compositionally biased region" description="Polar residues" evidence="1">
    <location>
        <begin position="71"/>
        <end position="83"/>
    </location>
</feature>
<evidence type="ECO:0000313" key="3">
    <source>
        <dbReference type="Proteomes" id="UP001176941"/>
    </source>
</evidence>
<evidence type="ECO:0000313" key="2">
    <source>
        <dbReference type="EMBL" id="CAI9156452.1"/>
    </source>
</evidence>
<feature type="region of interest" description="Disordered" evidence="1">
    <location>
        <begin position="1"/>
        <end position="83"/>
    </location>
</feature>
<feature type="compositionally biased region" description="Low complexity" evidence="1">
    <location>
        <begin position="35"/>
        <end position="51"/>
    </location>
</feature>
<sequence length="83" mass="8990">MTKGVNCLLGCTPSSSKSLTNHGSHMSQQEVLENSGQQQPSSLLPSALQKSQRARHRGGRKAFDRREESPLQPSTRQSPGSDS</sequence>
<keyword evidence="3" id="KW-1185">Reference proteome</keyword>
<evidence type="ECO:0000256" key="1">
    <source>
        <dbReference type="SAM" id="MobiDB-lite"/>
    </source>
</evidence>
<protein>
    <submittedName>
        <fullName evidence="2">Uncharacterized protein</fullName>
    </submittedName>
</protein>
<proteinExistence type="predicted"/>
<dbReference type="EMBL" id="OX459950">
    <property type="protein sequence ID" value="CAI9156452.1"/>
    <property type="molecule type" value="Genomic_DNA"/>
</dbReference>
<feature type="compositionally biased region" description="Polar residues" evidence="1">
    <location>
        <begin position="12"/>
        <end position="34"/>
    </location>
</feature>
<organism evidence="2 3">
    <name type="scientific">Rangifer tarandus platyrhynchus</name>
    <name type="common">Svalbard reindeer</name>
    <dbReference type="NCBI Taxonomy" id="3082113"/>
    <lineage>
        <taxon>Eukaryota</taxon>
        <taxon>Metazoa</taxon>
        <taxon>Chordata</taxon>
        <taxon>Craniata</taxon>
        <taxon>Vertebrata</taxon>
        <taxon>Euteleostomi</taxon>
        <taxon>Mammalia</taxon>
        <taxon>Eutheria</taxon>
        <taxon>Laurasiatheria</taxon>
        <taxon>Artiodactyla</taxon>
        <taxon>Ruminantia</taxon>
        <taxon>Pecora</taxon>
        <taxon>Cervidae</taxon>
        <taxon>Odocoileinae</taxon>
        <taxon>Rangifer</taxon>
    </lineage>
</organism>
<reference evidence="2" key="1">
    <citation type="submission" date="2023-04" db="EMBL/GenBank/DDBJ databases">
        <authorList>
            <consortium name="ELIXIR-Norway"/>
        </authorList>
    </citation>
    <scope>NUCLEOTIDE SEQUENCE [LARGE SCALE GENOMIC DNA]</scope>
</reference>
<accession>A0ABN8Y4D2</accession>
<dbReference type="Proteomes" id="UP001176941">
    <property type="component" value="Chromosome 14"/>
</dbReference>